<protein>
    <submittedName>
        <fullName evidence="1">Uncharacterized protein</fullName>
    </submittedName>
</protein>
<sequence length="105" mass="10652">GPGGDLLAAAVAVGGWSIRYCSTLERDQLQGRWPSSSASIPCSGPPATPAPLLLVLLRLRVVEVLLRVAPAAVVAAAAVGGEPSSPSPMFCRLHPLSVPSLSLSS</sequence>
<proteinExistence type="predicted"/>
<feature type="non-terminal residue" evidence="1">
    <location>
        <position position="1"/>
    </location>
</feature>
<organism evidence="1">
    <name type="scientific">Anthurium amnicola</name>
    <dbReference type="NCBI Taxonomy" id="1678845"/>
    <lineage>
        <taxon>Eukaryota</taxon>
        <taxon>Viridiplantae</taxon>
        <taxon>Streptophyta</taxon>
        <taxon>Embryophyta</taxon>
        <taxon>Tracheophyta</taxon>
        <taxon>Spermatophyta</taxon>
        <taxon>Magnoliopsida</taxon>
        <taxon>Liliopsida</taxon>
        <taxon>Araceae</taxon>
        <taxon>Pothoideae</taxon>
        <taxon>Potheae</taxon>
        <taxon>Anthurium</taxon>
    </lineage>
</organism>
<accession>A0A1D1XNC0</accession>
<gene>
    <name evidence="1" type="ORF">g.76971</name>
</gene>
<name>A0A1D1XNC0_9ARAE</name>
<dbReference type="AlphaFoldDB" id="A0A1D1XNC0"/>
<evidence type="ECO:0000313" key="1">
    <source>
        <dbReference type="EMBL" id="JAT43884.1"/>
    </source>
</evidence>
<feature type="non-terminal residue" evidence="1">
    <location>
        <position position="105"/>
    </location>
</feature>
<reference evidence="1" key="1">
    <citation type="submission" date="2015-07" db="EMBL/GenBank/DDBJ databases">
        <title>Transcriptome Assembly of Anthurium amnicola.</title>
        <authorList>
            <person name="Suzuki J."/>
        </authorList>
    </citation>
    <scope>NUCLEOTIDE SEQUENCE</scope>
</reference>
<dbReference type="EMBL" id="GDJX01024052">
    <property type="protein sequence ID" value="JAT43884.1"/>
    <property type="molecule type" value="Transcribed_RNA"/>
</dbReference>